<dbReference type="EMBL" id="RFLV01000008">
    <property type="protein sequence ID" value="TIH06402.1"/>
    <property type="molecule type" value="Genomic_DNA"/>
</dbReference>
<accession>A0A4T1ZS99</accession>
<dbReference type="SMART" id="SM00822">
    <property type="entry name" value="PKS_KR"/>
    <property type="match status" value="1"/>
</dbReference>
<dbReference type="RefSeq" id="WP_136666425.1">
    <property type="nucleotide sequence ID" value="NZ_RFLV01000008.1"/>
</dbReference>
<comment type="caution">
    <text evidence="5">The sequence shown here is derived from an EMBL/GenBank/DDBJ whole genome shotgun (WGS) entry which is preliminary data.</text>
</comment>
<feature type="domain" description="Ketoreductase" evidence="4">
    <location>
        <begin position="7"/>
        <end position="193"/>
    </location>
</feature>
<evidence type="ECO:0000313" key="6">
    <source>
        <dbReference type="Proteomes" id="UP000307541"/>
    </source>
</evidence>
<name>A0A4T1ZS99_9PSED</name>
<keyword evidence="2" id="KW-0560">Oxidoreductase</keyword>
<dbReference type="PRINTS" id="PR00081">
    <property type="entry name" value="GDHRDH"/>
</dbReference>
<dbReference type="Gene3D" id="3.40.50.720">
    <property type="entry name" value="NAD(P)-binding Rossmann-like Domain"/>
    <property type="match status" value="1"/>
</dbReference>
<dbReference type="PROSITE" id="PS00061">
    <property type="entry name" value="ADH_SHORT"/>
    <property type="match status" value="1"/>
</dbReference>
<evidence type="ECO:0000256" key="2">
    <source>
        <dbReference type="ARBA" id="ARBA00023002"/>
    </source>
</evidence>
<dbReference type="GO" id="GO:0016491">
    <property type="term" value="F:oxidoreductase activity"/>
    <property type="evidence" value="ECO:0007669"/>
    <property type="project" value="UniProtKB-KW"/>
</dbReference>
<organism evidence="5 6">
    <name type="scientific">Pseudomonas leptonychotis</name>
    <dbReference type="NCBI Taxonomy" id="2448482"/>
    <lineage>
        <taxon>Bacteria</taxon>
        <taxon>Pseudomonadati</taxon>
        <taxon>Pseudomonadota</taxon>
        <taxon>Gammaproteobacteria</taxon>
        <taxon>Pseudomonadales</taxon>
        <taxon>Pseudomonadaceae</taxon>
        <taxon>Pseudomonas</taxon>
    </lineage>
</organism>
<dbReference type="AlphaFoldDB" id="A0A4T1ZS99"/>
<evidence type="ECO:0000256" key="1">
    <source>
        <dbReference type="ARBA" id="ARBA00006484"/>
    </source>
</evidence>
<evidence type="ECO:0000256" key="3">
    <source>
        <dbReference type="RuleBase" id="RU000363"/>
    </source>
</evidence>
<evidence type="ECO:0000259" key="4">
    <source>
        <dbReference type="SMART" id="SM00822"/>
    </source>
</evidence>
<dbReference type="InterPro" id="IPR002347">
    <property type="entry name" value="SDR_fam"/>
</dbReference>
<evidence type="ECO:0000313" key="5">
    <source>
        <dbReference type="EMBL" id="TIH06402.1"/>
    </source>
</evidence>
<dbReference type="InterPro" id="IPR036291">
    <property type="entry name" value="NAD(P)-bd_dom_sf"/>
</dbReference>
<proteinExistence type="inferred from homology"/>
<dbReference type="Pfam" id="PF00106">
    <property type="entry name" value="adh_short"/>
    <property type="match status" value="1"/>
</dbReference>
<dbReference type="FunFam" id="3.40.50.720:FF:000084">
    <property type="entry name" value="Short-chain dehydrogenase reductase"/>
    <property type="match status" value="1"/>
</dbReference>
<reference evidence="5 6" key="1">
    <citation type="submission" date="2018-10" db="EMBL/GenBank/DDBJ databases">
        <title>Pseudomonas leptonychotis sp. nov., isolated from Weddell seals in Antarctica.</title>
        <authorList>
            <person name="Novakova D."/>
            <person name="Svec P."/>
            <person name="Kralova S."/>
            <person name="Kristofova L."/>
            <person name="Zeman M."/>
            <person name="Pantucek R."/>
            <person name="Maslanova I."/>
            <person name="Sedlacek I."/>
        </authorList>
    </citation>
    <scope>NUCLEOTIDE SEQUENCE [LARGE SCALE GENOMIC DNA]</scope>
    <source>
        <strain evidence="5 6">CCM 8849</strain>
    </source>
</reference>
<dbReference type="OrthoDB" id="4690547at2"/>
<dbReference type="SUPFAM" id="SSF51735">
    <property type="entry name" value="NAD(P)-binding Rossmann-fold domains"/>
    <property type="match status" value="1"/>
</dbReference>
<dbReference type="InterPro" id="IPR057326">
    <property type="entry name" value="KR_dom"/>
</dbReference>
<dbReference type="PANTHER" id="PTHR43391:SF82">
    <property type="entry name" value="OXIDOREDUCTASE SADH-RELATED"/>
    <property type="match status" value="1"/>
</dbReference>
<gene>
    <name evidence="5" type="ORF">D8779_20285</name>
</gene>
<protein>
    <submittedName>
        <fullName evidence="5">SDR family NAD(P)-dependent oxidoreductase</fullName>
    </submittedName>
</protein>
<sequence length="294" mass="31226">MKSFENKVAAITGAGSGIGRALAFGLARQGCQLALCDVNAEGLAETAAQARKLGVQVSETLVNVADREAVHAWADQVVAEFGRVNAIFNNAGVAQGGTVEGNDYADYEWIMNINFWGVVNGTKAFLPHIKVSGSGHIVNVSSVFGLFAQPGMSAYNASKFAVRGFTESLRQELDMANCGVSASCVHPGGIKTNIAKTARMNASLSSVTGQDADKAREQFNDQLLRTTPEKAAQVIINGALANKRRILIGPDAYALDGMQRLWPAFYQRVVTASMRLAARLSPKSSSKKAQTATE</sequence>
<dbReference type="Proteomes" id="UP000307541">
    <property type="component" value="Unassembled WGS sequence"/>
</dbReference>
<dbReference type="InterPro" id="IPR020904">
    <property type="entry name" value="Sc_DH/Rdtase_CS"/>
</dbReference>
<keyword evidence="6" id="KW-1185">Reference proteome</keyword>
<dbReference type="PRINTS" id="PR00080">
    <property type="entry name" value="SDRFAMILY"/>
</dbReference>
<dbReference type="PANTHER" id="PTHR43391">
    <property type="entry name" value="RETINOL DEHYDROGENASE-RELATED"/>
    <property type="match status" value="1"/>
</dbReference>
<comment type="similarity">
    <text evidence="1 3">Belongs to the short-chain dehydrogenases/reductases (SDR) family.</text>
</comment>